<keyword evidence="2" id="KW-1185">Reference proteome</keyword>
<proteinExistence type="predicted"/>
<protein>
    <submittedName>
        <fullName evidence="1">Uncharacterized protein</fullName>
    </submittedName>
</protein>
<dbReference type="EMBL" id="FRAF01000002">
    <property type="protein sequence ID" value="SHJ64985.1"/>
    <property type="molecule type" value="Genomic_DNA"/>
</dbReference>
<dbReference type="RefSeq" id="WP_072872833.1">
    <property type="nucleotide sequence ID" value="NZ_FRAF01000002.1"/>
</dbReference>
<dbReference type="AlphaFoldDB" id="A0A1M6L141"/>
<sequence length="94" mass="10290">MQLNTMLKFGGMAFDVARDERIQELVKMVHQGAKRRGLYGQIHGHASVPKPAIPFAPKTQQPIPSQAGLPSWLNAENAKKMLSVASDVGQLLLK</sequence>
<gene>
    <name evidence="1" type="ORF">SAMN05443507_10272</name>
</gene>
<dbReference type="STRING" id="1830138.SAMN05443507_10272"/>
<organism evidence="1 2">
    <name type="scientific">Alicyclobacillus tolerans</name>
    <dbReference type="NCBI Taxonomy" id="90970"/>
    <lineage>
        <taxon>Bacteria</taxon>
        <taxon>Bacillati</taxon>
        <taxon>Bacillota</taxon>
        <taxon>Bacilli</taxon>
        <taxon>Bacillales</taxon>
        <taxon>Alicyclobacillaceae</taxon>
        <taxon>Alicyclobacillus</taxon>
    </lineage>
</organism>
<dbReference type="Proteomes" id="UP000184016">
    <property type="component" value="Unassembled WGS sequence"/>
</dbReference>
<evidence type="ECO:0000313" key="2">
    <source>
        <dbReference type="Proteomes" id="UP000184016"/>
    </source>
</evidence>
<name>A0A1M6L141_9BACL</name>
<evidence type="ECO:0000313" key="1">
    <source>
        <dbReference type="EMBL" id="SHJ64985.1"/>
    </source>
</evidence>
<reference evidence="2" key="1">
    <citation type="submission" date="2016-11" db="EMBL/GenBank/DDBJ databases">
        <authorList>
            <person name="Varghese N."/>
            <person name="Submissions S."/>
        </authorList>
    </citation>
    <scope>NUCLEOTIDE SEQUENCE [LARGE SCALE GENOMIC DNA]</scope>
    <source>
        <strain evidence="2">USBA-503</strain>
    </source>
</reference>
<accession>A0A1M6L141</accession>